<evidence type="ECO:0000313" key="4">
    <source>
        <dbReference type="EMBL" id="ALV06307.1"/>
    </source>
</evidence>
<gene>
    <name evidence="4" type="ORF">RD2015_1827</name>
</gene>
<dbReference type="NCBIfam" id="TIGR01845">
    <property type="entry name" value="outer_NodT"/>
    <property type="match status" value="1"/>
</dbReference>
<dbReference type="InterPro" id="IPR003423">
    <property type="entry name" value="OMP_efflux"/>
</dbReference>
<dbReference type="STRING" id="76731.RD2015_1827"/>
<evidence type="ECO:0000256" key="1">
    <source>
        <dbReference type="ARBA" id="ARBA00007613"/>
    </source>
</evidence>
<dbReference type="PANTHER" id="PTHR30203">
    <property type="entry name" value="OUTER MEMBRANE CATION EFFLUX PROTEIN"/>
    <property type="match status" value="1"/>
</dbReference>
<dbReference type="Pfam" id="PF02321">
    <property type="entry name" value="OEP"/>
    <property type="match status" value="2"/>
</dbReference>
<dbReference type="Proteomes" id="UP000060699">
    <property type="component" value="Chromosome"/>
</dbReference>
<keyword evidence="2" id="KW-0449">Lipoprotein</keyword>
<keyword evidence="2" id="KW-1134">Transmembrane beta strand</keyword>
<dbReference type="RefSeq" id="WP_058934619.1">
    <property type="nucleotide sequence ID" value="NZ_CP013729.1"/>
</dbReference>
<reference evidence="4 5" key="1">
    <citation type="submission" date="2015-12" db="EMBL/GenBank/DDBJ databases">
        <title>Complete genome of Roseateles depolymerans KCTC 42856.</title>
        <authorList>
            <person name="Kim K.M."/>
        </authorList>
    </citation>
    <scope>NUCLEOTIDE SEQUENCE [LARGE SCALE GENOMIC DNA]</scope>
    <source>
        <strain evidence="4 5">KCTC 42856</strain>
    </source>
</reference>
<feature type="region of interest" description="Disordered" evidence="3">
    <location>
        <begin position="50"/>
        <end position="81"/>
    </location>
</feature>
<proteinExistence type="inferred from homology"/>
<keyword evidence="2" id="KW-0564">Palmitate</keyword>
<protein>
    <submittedName>
        <fullName evidence="4">RND transporter</fullName>
    </submittedName>
</protein>
<organism evidence="4 5">
    <name type="scientific">Roseateles depolymerans</name>
    <dbReference type="NCBI Taxonomy" id="76731"/>
    <lineage>
        <taxon>Bacteria</taxon>
        <taxon>Pseudomonadati</taxon>
        <taxon>Pseudomonadota</taxon>
        <taxon>Betaproteobacteria</taxon>
        <taxon>Burkholderiales</taxon>
        <taxon>Sphaerotilaceae</taxon>
        <taxon>Roseateles</taxon>
    </lineage>
</organism>
<keyword evidence="2" id="KW-0812">Transmembrane</keyword>
<evidence type="ECO:0000256" key="2">
    <source>
        <dbReference type="RuleBase" id="RU362097"/>
    </source>
</evidence>
<dbReference type="Gene3D" id="2.20.200.10">
    <property type="entry name" value="Outer membrane efflux proteins (OEP)"/>
    <property type="match status" value="1"/>
</dbReference>
<dbReference type="InterPro" id="IPR010131">
    <property type="entry name" value="MdtP/NodT-like"/>
</dbReference>
<dbReference type="Gene3D" id="1.20.1600.10">
    <property type="entry name" value="Outer membrane efflux proteins (OEP)"/>
    <property type="match status" value="1"/>
</dbReference>
<dbReference type="SUPFAM" id="SSF56954">
    <property type="entry name" value="Outer membrane efflux proteins (OEP)"/>
    <property type="match status" value="1"/>
</dbReference>
<dbReference type="AlphaFoldDB" id="A0A0U3MTJ3"/>
<dbReference type="KEGG" id="rdp:RD2015_1827"/>
<feature type="compositionally biased region" description="Basic and acidic residues" evidence="3">
    <location>
        <begin position="65"/>
        <end position="76"/>
    </location>
</feature>
<dbReference type="GO" id="GO:0015562">
    <property type="term" value="F:efflux transmembrane transporter activity"/>
    <property type="evidence" value="ECO:0007669"/>
    <property type="project" value="InterPro"/>
</dbReference>
<dbReference type="EMBL" id="CP013729">
    <property type="protein sequence ID" value="ALV06307.1"/>
    <property type="molecule type" value="Genomic_DNA"/>
</dbReference>
<dbReference type="PATRIC" id="fig|76731.3.peg.1871"/>
<dbReference type="OrthoDB" id="9770517at2"/>
<comment type="subcellular location">
    <subcellularLocation>
        <location evidence="2">Cell membrane</location>
        <topology evidence="2">Lipid-anchor</topology>
    </subcellularLocation>
</comment>
<sequence length="524" mass="55028">MFSRLSSIQPVLLAGSVLIGLVGCTTVGPDYAGAPAVAEQAMKAPRFARDVQDIRDTGDTGGKARTRDSRDTRDEPPAQPGTAAWWTLLNDAPLNALIEQALANSPTLQAAQARLRQSRAALRQQEAQKMPKGSASALAAGVWQAPGTRDDTTLHLYSAGFDATWEADLFGGTRRATEAAAAQAQAVQADLADAQVCLAAEVAQAYASLRAQQQRQALLRATANADAQTLDLTRQRQSRGVSAAEDVEQRLLQGESTQASLADVAAQISAWLDQLALLTGQAPGALDAQLSTTSPHLPVLPQRVAVGDPAGLLQRRPDIRAAERRLAAGQARIGQKEAGYFPKLTLLGDIGLAGTDLGHLLTSKSLALVGVPYLSWNVLDFGRTQAEVRQAEAGRDEALALYQAAVLGALQDANTALSRFGQQRQALVHLQAQQASADRSLALTRQRRQAGAASQLDLLDAQRNRDAAALRTLDGEAALLKDFVSLQKSLGLGWESAVSGNAAASASVSAAVSAKGTTPASTQR</sequence>
<keyword evidence="5" id="KW-1185">Reference proteome</keyword>
<dbReference type="PANTHER" id="PTHR30203:SF25">
    <property type="entry name" value="OUTER MEMBRANE PROTEIN-RELATED"/>
    <property type="match status" value="1"/>
</dbReference>
<evidence type="ECO:0000313" key="5">
    <source>
        <dbReference type="Proteomes" id="UP000060699"/>
    </source>
</evidence>
<name>A0A0U3MTJ3_9BURK</name>
<dbReference type="PROSITE" id="PS51257">
    <property type="entry name" value="PROKAR_LIPOPROTEIN"/>
    <property type="match status" value="1"/>
</dbReference>
<dbReference type="GO" id="GO:0005886">
    <property type="term" value="C:plasma membrane"/>
    <property type="evidence" value="ECO:0007669"/>
    <property type="project" value="UniProtKB-SubCell"/>
</dbReference>
<comment type="similarity">
    <text evidence="1 2">Belongs to the outer membrane factor (OMF) (TC 1.B.17) family.</text>
</comment>
<keyword evidence="2" id="KW-0472">Membrane</keyword>
<evidence type="ECO:0000256" key="3">
    <source>
        <dbReference type="SAM" id="MobiDB-lite"/>
    </source>
</evidence>
<accession>A0A0U3MTJ3</accession>